<feature type="domain" description="Doubled CXXCH motif" evidence="2">
    <location>
        <begin position="207"/>
        <end position="246"/>
    </location>
</feature>
<dbReference type="NCBIfam" id="TIGR01905">
    <property type="entry name" value="paired_CXXCH_1"/>
    <property type="match status" value="5"/>
</dbReference>
<keyword evidence="1" id="KW-1133">Transmembrane helix</keyword>
<feature type="domain" description="Doubled CXXCH motif" evidence="2">
    <location>
        <begin position="60"/>
        <end position="105"/>
    </location>
</feature>
<organism evidence="3 4">
    <name type="scientific">Dissulfurispira thermophila</name>
    <dbReference type="NCBI Taxonomy" id="2715679"/>
    <lineage>
        <taxon>Bacteria</taxon>
        <taxon>Pseudomonadati</taxon>
        <taxon>Nitrospirota</taxon>
        <taxon>Thermodesulfovibrionia</taxon>
        <taxon>Thermodesulfovibrionales</taxon>
        <taxon>Dissulfurispiraceae</taxon>
        <taxon>Dissulfurispira</taxon>
    </lineage>
</organism>
<sequence length="459" mass="51499">MGDTKDKRIRSIVLVLSLLITALILSFYLSENNSVVNAQNKESCVTDKCHSKMGKDKFVHGPAAVGDCLACHTGDATRHKESPARNKFAPIKNVGELCYKCHDRVDTKKGVHKPVKEGNCSKCHDPHQSPYRYQLRGDGQNLCFMCHDKKIAAGKFVHGPVAVGGCSMCHNPHQTDFPKLLNASGNDVCFICHTDKAEAFKGKKFVHKPVREKCTNCHSPHAGDYKYNFKADGSQELCFGCHKDKKEWIANVKNKHGGLETDKKCLACHDPHVSDYVKQLVKEPMDVCMNCHDKPLDTPNGKIVDMKSYLAKYKDWHGPIKQKDCSACHNTHGSDNFRILRKYFPPVFYAPFDLKNYELCFNCHEKTLVLDAKTITLTGFRNGDQNLHFVHVNKAIKGRTCRACHDAHATNNPKHIRDAVPFGAWGLPVGFQKNANGGSCLPGCHQKFEYNRINPVKNR</sequence>
<dbReference type="InterPro" id="IPR036280">
    <property type="entry name" value="Multihaem_cyt_sf"/>
</dbReference>
<accession>A0A7G1H221</accession>
<dbReference type="PANTHER" id="PTHR39425:SF1">
    <property type="entry name" value="CYTOCHROME C7-LIKE DOMAIN-CONTAINING PROTEIN"/>
    <property type="match status" value="1"/>
</dbReference>
<feature type="domain" description="Doubled CXXCH motif" evidence="2">
    <location>
        <begin position="317"/>
        <end position="366"/>
    </location>
</feature>
<keyword evidence="1" id="KW-0472">Membrane</keyword>
<feature type="domain" description="Doubled CXXCH motif" evidence="2">
    <location>
        <begin position="256"/>
        <end position="294"/>
    </location>
</feature>
<dbReference type="Pfam" id="PF09699">
    <property type="entry name" value="Paired_CXXCH_1"/>
    <property type="match status" value="6"/>
</dbReference>
<dbReference type="AlphaFoldDB" id="A0A7G1H221"/>
<dbReference type="Proteomes" id="UP000516360">
    <property type="component" value="Chromosome"/>
</dbReference>
<feature type="domain" description="Doubled CXXCH motif" evidence="2">
    <location>
        <begin position="158"/>
        <end position="197"/>
    </location>
</feature>
<feature type="domain" description="Doubled CXXCH motif" evidence="2">
    <location>
        <begin position="112"/>
        <end position="150"/>
    </location>
</feature>
<reference evidence="3 4" key="1">
    <citation type="submission" date="2020-03" db="EMBL/GenBank/DDBJ databases">
        <title>Complete genome sequences of two sulfur-disproportionating bacterial strains T55J and Mzg5.</title>
        <authorList>
            <person name="Umezawa K."/>
            <person name="Kojima H."/>
            <person name="Kato Y."/>
            <person name="Fukui M."/>
        </authorList>
    </citation>
    <scope>NUCLEOTIDE SEQUENCE [LARGE SCALE GENOMIC DNA]</scope>
    <source>
        <strain evidence="3 4">T55J</strain>
    </source>
</reference>
<evidence type="ECO:0000313" key="3">
    <source>
        <dbReference type="EMBL" id="BCB95996.1"/>
    </source>
</evidence>
<evidence type="ECO:0000256" key="1">
    <source>
        <dbReference type="SAM" id="Phobius"/>
    </source>
</evidence>
<dbReference type="SUPFAM" id="SSF48695">
    <property type="entry name" value="Multiheme cytochromes"/>
    <property type="match status" value="1"/>
</dbReference>
<keyword evidence="1" id="KW-0812">Transmembrane</keyword>
<dbReference type="PANTHER" id="PTHR39425">
    <property type="entry name" value="LIPOPROTEIN CYTOCHROME C"/>
    <property type="match status" value="1"/>
</dbReference>
<evidence type="ECO:0000259" key="2">
    <source>
        <dbReference type="Pfam" id="PF09699"/>
    </source>
</evidence>
<dbReference type="KEGG" id="dtp:JZK55_09180"/>
<protein>
    <submittedName>
        <fullName evidence="3">Cytochrome c</fullName>
    </submittedName>
</protein>
<dbReference type="Gene3D" id="1.10.720.180">
    <property type="match status" value="1"/>
</dbReference>
<dbReference type="Gene3D" id="1.10.287.3080">
    <property type="match status" value="1"/>
</dbReference>
<dbReference type="Gene3D" id="1.10.1130.10">
    <property type="entry name" value="Flavocytochrome C3, Chain A"/>
    <property type="match status" value="1"/>
</dbReference>
<feature type="transmembrane region" description="Helical" evidence="1">
    <location>
        <begin position="12"/>
        <end position="30"/>
    </location>
</feature>
<gene>
    <name evidence="3" type="ORF">JZK55_09180</name>
</gene>
<proteinExistence type="predicted"/>
<dbReference type="EMBL" id="AP022873">
    <property type="protein sequence ID" value="BCB95996.1"/>
    <property type="molecule type" value="Genomic_DNA"/>
</dbReference>
<dbReference type="InterPro" id="IPR010177">
    <property type="entry name" value="Paired_CXXCH_1"/>
</dbReference>
<dbReference type="RefSeq" id="WP_203473452.1">
    <property type="nucleotide sequence ID" value="NZ_AP022873.1"/>
</dbReference>
<keyword evidence="4" id="KW-1185">Reference proteome</keyword>
<name>A0A7G1H221_9BACT</name>
<evidence type="ECO:0000313" key="4">
    <source>
        <dbReference type="Proteomes" id="UP000516360"/>
    </source>
</evidence>
<dbReference type="Gene3D" id="3.90.10.10">
    <property type="entry name" value="Cytochrome C3"/>
    <property type="match status" value="1"/>
</dbReference>